<organism evidence="1 2">
    <name type="scientific">Myroides odoratimimus</name>
    <dbReference type="NCBI Taxonomy" id="76832"/>
    <lineage>
        <taxon>Bacteria</taxon>
        <taxon>Pseudomonadati</taxon>
        <taxon>Bacteroidota</taxon>
        <taxon>Flavobacteriia</taxon>
        <taxon>Flavobacteriales</taxon>
        <taxon>Flavobacteriaceae</taxon>
        <taxon>Myroides</taxon>
    </lineage>
</organism>
<gene>
    <name evidence="1" type="ORF">AS202_11505</name>
</gene>
<reference evidence="1 2" key="1">
    <citation type="journal article" date="2016" name="J. Zhejiang Univ. Sci. B">
        <title>Antibiotic resistance mechanisms of Myroides sp.</title>
        <authorList>
            <person name="Hu S."/>
            <person name="Yuan S."/>
            <person name="Qu H."/>
            <person name="Jiang T."/>
            <person name="Zhou Y."/>
            <person name="Wang M."/>
            <person name="Ming D."/>
        </authorList>
    </citation>
    <scope>NUCLEOTIDE SEQUENCE [LARGE SCALE GENOMIC DNA]</scope>
    <source>
        <strain evidence="1 2">PR63039</strain>
    </source>
</reference>
<dbReference type="AlphaFoldDB" id="A0A0S7EF27"/>
<accession>A0A0S7EF27</accession>
<evidence type="ECO:0000313" key="2">
    <source>
        <dbReference type="Proteomes" id="UP000069030"/>
    </source>
</evidence>
<sequence>MGEVNYVIDGLKKVDTSVTKTTFSKFSSWIKFKVGYRGVNGQFTLTYSQFMFSFNRAGGAVEYRVLPLKQVISYSITEIDSQKSQLVLWLRTGERIQLNFTGEDLKEIIKTFSSIYNNMSI</sequence>
<dbReference type="eggNOG" id="ENOG5032EV7">
    <property type="taxonomic scope" value="Bacteria"/>
</dbReference>
<evidence type="ECO:0000313" key="1">
    <source>
        <dbReference type="EMBL" id="ALU28349.1"/>
    </source>
</evidence>
<proteinExistence type="predicted"/>
<dbReference type="EMBL" id="CP013690">
    <property type="protein sequence ID" value="ALU28349.1"/>
    <property type="molecule type" value="Genomic_DNA"/>
</dbReference>
<name>A0A0S7EF27_9FLAO</name>
<dbReference type="KEGG" id="mod:AS202_11505"/>
<dbReference type="GeneID" id="66975335"/>
<protein>
    <submittedName>
        <fullName evidence="1">Uncharacterized protein</fullName>
    </submittedName>
</protein>
<dbReference type="RefSeq" id="WP_006256716.1">
    <property type="nucleotide sequence ID" value="NZ_CP037427.1"/>
</dbReference>
<dbReference type="Proteomes" id="UP000069030">
    <property type="component" value="Chromosome"/>
</dbReference>